<evidence type="ECO:0000313" key="5">
    <source>
        <dbReference type="Proteomes" id="UP001370490"/>
    </source>
</evidence>
<dbReference type="PANTHER" id="PTHR45763:SF19">
    <property type="entry name" value="ALPHA_BETA-HYDROLASES SUPERFAMILY PROTEIN"/>
    <property type="match status" value="1"/>
</dbReference>
<feature type="transmembrane region" description="Helical" evidence="2">
    <location>
        <begin position="30"/>
        <end position="51"/>
    </location>
</feature>
<comment type="caution">
    <text evidence="4">The sequence shown here is derived from an EMBL/GenBank/DDBJ whole genome shotgun (WGS) entry which is preliminary data.</text>
</comment>
<name>A0AAN8ZN76_9MAGN</name>
<reference evidence="4 5" key="1">
    <citation type="submission" date="2023-12" db="EMBL/GenBank/DDBJ databases">
        <title>A high-quality genome assembly for Dillenia turbinata (Dilleniales).</title>
        <authorList>
            <person name="Chanderbali A."/>
        </authorList>
    </citation>
    <scope>NUCLEOTIDE SEQUENCE [LARGE SCALE GENOMIC DNA]</scope>
    <source>
        <strain evidence="4">LSX21</strain>
        <tissue evidence="4">Leaf</tissue>
    </source>
</reference>
<keyword evidence="2" id="KW-0472">Membrane</keyword>
<dbReference type="FunFam" id="3.40.50.1820:FF:000270">
    <property type="entry name" value="Alpha/beta-Hydrolases superfamily protein"/>
    <property type="match status" value="1"/>
</dbReference>
<sequence>MAGEKRVSAASARDHTRRVKLKSSSQRCSGMFRSIVVIFLVGIMALGYQAIQPPPPKICGSPGGPPITAPRIKLRDGRHLAYKEHGVSKETANYKIVFVHGFDCNRHIALVPSAEIMEDLGIYILSFDRPGYAESDPDPRRTPQSLALDIEELADQLELGSNFYVVGYSMGGQAVWGCLKYISHRLAGAALLAPVVNYWWPGLPADLSTEAYYQQFPRDQWALRVAHYLPWLTYWWNTQKWFPGSSAAGRNPKVFSPQDLEILAGMTKSRDPKVAAAMGSGRQQGEHESAVRDLIVGFGSWEFSPVQLQNPFPSNEGPVHLWQGDDDRLVPVTLQRHISQQLPWINYHEIPGAGHLFDQAMADTIFKAFLTGEK</sequence>
<keyword evidence="2" id="KW-0812">Transmembrane</keyword>
<dbReference type="InterPro" id="IPR029058">
    <property type="entry name" value="AB_hydrolase_fold"/>
</dbReference>
<accession>A0AAN8ZN76</accession>
<evidence type="ECO:0000313" key="4">
    <source>
        <dbReference type="EMBL" id="KAK6944026.1"/>
    </source>
</evidence>
<evidence type="ECO:0000259" key="3">
    <source>
        <dbReference type="Pfam" id="PF12697"/>
    </source>
</evidence>
<dbReference type="SUPFAM" id="SSF53474">
    <property type="entry name" value="alpha/beta-Hydrolases"/>
    <property type="match status" value="1"/>
</dbReference>
<dbReference type="Pfam" id="PF12697">
    <property type="entry name" value="Abhydrolase_6"/>
    <property type="match status" value="1"/>
</dbReference>
<keyword evidence="5" id="KW-1185">Reference proteome</keyword>
<evidence type="ECO:0000256" key="2">
    <source>
        <dbReference type="SAM" id="Phobius"/>
    </source>
</evidence>
<keyword evidence="4" id="KW-0378">Hydrolase</keyword>
<dbReference type="AlphaFoldDB" id="A0AAN8ZN76"/>
<dbReference type="Proteomes" id="UP001370490">
    <property type="component" value="Unassembled WGS sequence"/>
</dbReference>
<dbReference type="Gene3D" id="3.40.50.1820">
    <property type="entry name" value="alpha/beta hydrolase"/>
    <property type="match status" value="1"/>
</dbReference>
<dbReference type="PANTHER" id="PTHR45763">
    <property type="entry name" value="HYDROLASE, ALPHA/BETA FOLD FAMILY PROTEIN, EXPRESSED-RELATED"/>
    <property type="match status" value="1"/>
</dbReference>
<dbReference type="EMBL" id="JBAMMX010000003">
    <property type="protein sequence ID" value="KAK6944026.1"/>
    <property type="molecule type" value="Genomic_DNA"/>
</dbReference>
<feature type="domain" description="AB hydrolase-1" evidence="3">
    <location>
        <begin position="96"/>
        <end position="359"/>
    </location>
</feature>
<proteinExistence type="predicted"/>
<evidence type="ECO:0000256" key="1">
    <source>
        <dbReference type="SAM" id="MobiDB-lite"/>
    </source>
</evidence>
<organism evidence="4 5">
    <name type="scientific">Dillenia turbinata</name>
    <dbReference type="NCBI Taxonomy" id="194707"/>
    <lineage>
        <taxon>Eukaryota</taxon>
        <taxon>Viridiplantae</taxon>
        <taxon>Streptophyta</taxon>
        <taxon>Embryophyta</taxon>
        <taxon>Tracheophyta</taxon>
        <taxon>Spermatophyta</taxon>
        <taxon>Magnoliopsida</taxon>
        <taxon>eudicotyledons</taxon>
        <taxon>Gunneridae</taxon>
        <taxon>Pentapetalae</taxon>
        <taxon>Dilleniales</taxon>
        <taxon>Dilleniaceae</taxon>
        <taxon>Dillenia</taxon>
    </lineage>
</organism>
<keyword evidence="2" id="KW-1133">Transmembrane helix</keyword>
<dbReference type="InterPro" id="IPR000073">
    <property type="entry name" value="AB_hydrolase_1"/>
</dbReference>
<gene>
    <name evidence="4" type="ORF">RJ641_025128</name>
</gene>
<dbReference type="GO" id="GO:0016787">
    <property type="term" value="F:hydrolase activity"/>
    <property type="evidence" value="ECO:0007669"/>
    <property type="project" value="UniProtKB-KW"/>
</dbReference>
<feature type="region of interest" description="Disordered" evidence="1">
    <location>
        <begin position="1"/>
        <end position="23"/>
    </location>
</feature>
<protein>
    <submittedName>
        <fullName evidence="4">Alpha/beta hydrolase fold-1</fullName>
    </submittedName>
</protein>